<sequence>MTNFRSAKWLLIALGVYLLAGCKIVVLSHNVGGVASESTNRNCPAGELCEFDVLDIYFLDRFSGVASHPNYRFKEWQSGPRYLCGGMSEACALSTENFADNPALMSIIESDAAFYLVPRFERIGSKEQAVLQPFQDANPRVTDARGRFIGTIEPGEGLEPSNWTNWKGINIRLKGYAQHYLLQLEFDGSMMVKVANSKNNLGYTNATCSSVEAPSLILQTSGPAFGAVVGPDRPLPLVVGAGAQLYIPDPVESASRKAWTDTWDSAERECLAGKNGDGIVLPLVPLALEIDYPLSVEGTNIRIEGPISDSIVT</sequence>
<dbReference type="OrthoDB" id="5741703at2"/>
<reference evidence="1 2" key="1">
    <citation type="submission" date="2019-08" db="EMBL/GenBank/DDBJ databases">
        <title>Parahaliea maris sp. nov., isolated from the surface seawater.</title>
        <authorList>
            <person name="Liu Y."/>
        </authorList>
    </citation>
    <scope>NUCLEOTIDE SEQUENCE [LARGE SCALE GENOMIC DNA]</scope>
    <source>
        <strain evidence="1 2">S2-26</strain>
    </source>
</reference>
<dbReference type="AlphaFoldDB" id="A0A5C9A1G5"/>
<dbReference type="PROSITE" id="PS51257">
    <property type="entry name" value="PROKAR_LIPOPROTEIN"/>
    <property type="match status" value="1"/>
</dbReference>
<accession>A0A5C9A1G5</accession>
<protein>
    <recommendedName>
        <fullName evidence="3">Lipoprotein</fullName>
    </recommendedName>
</protein>
<evidence type="ECO:0000313" key="2">
    <source>
        <dbReference type="Proteomes" id="UP000321933"/>
    </source>
</evidence>
<evidence type="ECO:0008006" key="3">
    <source>
        <dbReference type="Google" id="ProtNLM"/>
    </source>
</evidence>
<proteinExistence type="predicted"/>
<comment type="caution">
    <text evidence="1">The sequence shown here is derived from an EMBL/GenBank/DDBJ whole genome shotgun (WGS) entry which is preliminary data.</text>
</comment>
<dbReference type="EMBL" id="VRYZ01000002">
    <property type="protein sequence ID" value="TXS93467.1"/>
    <property type="molecule type" value="Genomic_DNA"/>
</dbReference>
<name>A0A5C9A1G5_9GAMM</name>
<dbReference type="RefSeq" id="WP_148063402.1">
    <property type="nucleotide sequence ID" value="NZ_VRYZ01000002.1"/>
</dbReference>
<gene>
    <name evidence="1" type="ORF">FVW59_06435</name>
</gene>
<evidence type="ECO:0000313" key="1">
    <source>
        <dbReference type="EMBL" id="TXS93467.1"/>
    </source>
</evidence>
<dbReference type="Proteomes" id="UP000321933">
    <property type="component" value="Unassembled WGS sequence"/>
</dbReference>
<keyword evidence="2" id="KW-1185">Reference proteome</keyword>
<organism evidence="1 2">
    <name type="scientific">Parahaliea aestuarii</name>
    <dbReference type="NCBI Taxonomy" id="1852021"/>
    <lineage>
        <taxon>Bacteria</taxon>
        <taxon>Pseudomonadati</taxon>
        <taxon>Pseudomonadota</taxon>
        <taxon>Gammaproteobacteria</taxon>
        <taxon>Cellvibrionales</taxon>
        <taxon>Halieaceae</taxon>
        <taxon>Parahaliea</taxon>
    </lineage>
</organism>